<dbReference type="Pfam" id="PF06821">
    <property type="entry name" value="Ser_hydrolase"/>
    <property type="match status" value="1"/>
</dbReference>
<comment type="caution">
    <text evidence="1">The sequence shown here is derived from an EMBL/GenBank/DDBJ whole genome shotgun (WGS) entry which is preliminary data.</text>
</comment>
<dbReference type="Proteomes" id="UP000245138">
    <property type="component" value="Unassembled WGS sequence"/>
</dbReference>
<evidence type="ECO:0000313" key="2">
    <source>
        <dbReference type="Proteomes" id="UP000245138"/>
    </source>
</evidence>
<dbReference type="SUPFAM" id="SSF53474">
    <property type="entry name" value="alpha/beta-Hydrolases"/>
    <property type="match status" value="1"/>
</dbReference>
<organism evidence="1 2">
    <name type="scientific">Brenneria roseae subsp. americana</name>
    <dbReference type="NCBI Taxonomy" id="1508507"/>
    <lineage>
        <taxon>Bacteria</taxon>
        <taxon>Pseudomonadati</taxon>
        <taxon>Pseudomonadota</taxon>
        <taxon>Gammaproteobacteria</taxon>
        <taxon>Enterobacterales</taxon>
        <taxon>Pectobacteriaceae</taxon>
        <taxon>Brenneria</taxon>
    </lineage>
</organism>
<dbReference type="Gene3D" id="3.40.50.1820">
    <property type="entry name" value="alpha/beta hydrolase"/>
    <property type="match status" value="1"/>
</dbReference>
<dbReference type="PANTHER" id="PTHR15394">
    <property type="entry name" value="SERINE HYDROLASE RBBP9"/>
    <property type="match status" value="1"/>
</dbReference>
<evidence type="ECO:0000313" key="1">
    <source>
        <dbReference type="EMBL" id="PWC10152.1"/>
    </source>
</evidence>
<dbReference type="PANTHER" id="PTHR15394:SF3">
    <property type="entry name" value="SERINE HYDROLASE RBBP9"/>
    <property type="match status" value="1"/>
</dbReference>
<sequence>MSSVNNVVIVHGFLSTPRHHWFQWLRQQCEDVNIRVFIPKMPMPRAPEPDRWLEQLSNTISPPDEKTWFIGHSLGCITVLRYLSSLHEQFAVGGVILVSGFSDQVEKYPELNPFTEESIDFDLLRKIIKHRITILSSDDQVVAPHHTMKLCQQLDAELYRFTGCGHFSDDDGFHQFPALNNILRDYLK</sequence>
<accession>A0A2U1TLE0</accession>
<dbReference type="InterPro" id="IPR029058">
    <property type="entry name" value="AB_hydrolase_fold"/>
</dbReference>
<keyword evidence="1" id="KW-0378">Hydrolase</keyword>
<dbReference type="EMBL" id="QDKJ01000015">
    <property type="protein sequence ID" value="PWC10152.1"/>
    <property type="molecule type" value="Genomic_DNA"/>
</dbReference>
<protein>
    <submittedName>
        <fullName evidence="1">Serine hydrolase family protein</fullName>
    </submittedName>
</protein>
<name>A0A2U1TLE0_9GAMM</name>
<dbReference type="GO" id="GO:0016787">
    <property type="term" value="F:hydrolase activity"/>
    <property type="evidence" value="ECO:0007669"/>
    <property type="project" value="UniProtKB-KW"/>
</dbReference>
<keyword evidence="2" id="KW-1185">Reference proteome</keyword>
<dbReference type="RefSeq" id="WP_109055582.1">
    <property type="nucleotide sequence ID" value="NZ_QDKJ01000015.1"/>
</dbReference>
<dbReference type="InterPro" id="IPR010662">
    <property type="entry name" value="RBBP9/YdeN"/>
</dbReference>
<dbReference type="OrthoDB" id="9804993at2"/>
<dbReference type="AlphaFoldDB" id="A0A2U1TLE0"/>
<proteinExistence type="predicted"/>
<reference evidence="1 2" key="1">
    <citation type="submission" date="2018-04" db="EMBL/GenBank/DDBJ databases">
        <title>Brenneria corticis sp.nov.</title>
        <authorList>
            <person name="Li Y."/>
        </authorList>
    </citation>
    <scope>NUCLEOTIDE SEQUENCE [LARGE SCALE GENOMIC DNA]</scope>
    <source>
        <strain evidence="1 2">LMG 27715</strain>
    </source>
</reference>
<gene>
    <name evidence="1" type="ORF">B4923_17100</name>
</gene>